<evidence type="ECO:0000313" key="1">
    <source>
        <dbReference type="EMBL" id="WDZ87208.1"/>
    </source>
</evidence>
<keyword evidence="2" id="KW-1185">Reference proteome</keyword>
<dbReference type="Proteomes" id="UP001219605">
    <property type="component" value="Chromosome"/>
</dbReference>
<evidence type="ECO:0000313" key="2">
    <source>
        <dbReference type="Proteomes" id="UP001219605"/>
    </source>
</evidence>
<reference evidence="1 2" key="1">
    <citation type="submission" date="2023-02" db="EMBL/GenBank/DDBJ databases">
        <authorList>
            <person name="Mo P."/>
        </authorList>
    </citation>
    <scope>NUCLEOTIDE SEQUENCE [LARGE SCALE GENOMIC DNA]</scope>
    <source>
        <strain evidence="1 2">HUAS 3</strain>
    </source>
</reference>
<proteinExistence type="predicted"/>
<dbReference type="EMBL" id="CP118615">
    <property type="protein sequence ID" value="WDZ87208.1"/>
    <property type="molecule type" value="Genomic_DNA"/>
</dbReference>
<name>A0ABY7ZWE5_9ACTN</name>
<protein>
    <submittedName>
        <fullName evidence="1">Uncharacterized protein</fullName>
    </submittedName>
</protein>
<dbReference type="RefSeq" id="WP_275034125.1">
    <property type="nucleotide sequence ID" value="NZ_CP118615.1"/>
</dbReference>
<accession>A0ABY7ZWE5</accession>
<gene>
    <name evidence="1" type="ORF">PVK37_12770</name>
</gene>
<sequence length="136" mass="14670">MTPPTAPAALTITETLIAAANDPAVPDIWRDPDGDIVGVPMSLARVAVAALAEAGRLYPADSTTAEQWAVRVSSVPDGDGVGLPHATRAEAEATIRLRQEHRPRYPITYELVRRELRRWPDGSVLVSAWTPAEVKP</sequence>
<organism evidence="1 2">
    <name type="scientific">Micromonospora cathayae</name>
    <dbReference type="NCBI Taxonomy" id="3028804"/>
    <lineage>
        <taxon>Bacteria</taxon>
        <taxon>Bacillati</taxon>
        <taxon>Actinomycetota</taxon>
        <taxon>Actinomycetes</taxon>
        <taxon>Micromonosporales</taxon>
        <taxon>Micromonosporaceae</taxon>
        <taxon>Micromonospora</taxon>
    </lineage>
</organism>